<protein>
    <submittedName>
        <fullName evidence="1">Uncharacterized protein</fullName>
    </submittedName>
</protein>
<reference evidence="1 2" key="1">
    <citation type="journal article" date="2016" name="Nat. Commun.">
        <title>Thousands of microbial genomes shed light on interconnected biogeochemical processes in an aquifer system.</title>
        <authorList>
            <person name="Anantharaman K."/>
            <person name="Brown C.T."/>
            <person name="Hug L.A."/>
            <person name="Sharon I."/>
            <person name="Castelle C.J."/>
            <person name="Probst A.J."/>
            <person name="Thomas B.C."/>
            <person name="Singh A."/>
            <person name="Wilkins M.J."/>
            <person name="Karaoz U."/>
            <person name="Brodie E.L."/>
            <person name="Williams K.H."/>
            <person name="Hubbard S.S."/>
            <person name="Banfield J.F."/>
        </authorList>
    </citation>
    <scope>NUCLEOTIDE SEQUENCE [LARGE SCALE GENOMIC DNA]</scope>
</reference>
<dbReference type="Proteomes" id="UP000178880">
    <property type="component" value="Unassembled WGS sequence"/>
</dbReference>
<gene>
    <name evidence="1" type="ORF">A2945_05125</name>
</gene>
<evidence type="ECO:0000313" key="1">
    <source>
        <dbReference type="EMBL" id="OGY99318.1"/>
    </source>
</evidence>
<accession>A0A1G2CD60</accession>
<organism evidence="1 2">
    <name type="scientific">Candidatus Liptonbacteria bacterium RIFCSPLOWO2_01_FULL_52_25</name>
    <dbReference type="NCBI Taxonomy" id="1798650"/>
    <lineage>
        <taxon>Bacteria</taxon>
        <taxon>Candidatus Liptoniibacteriota</taxon>
    </lineage>
</organism>
<sequence>MYFCNKFVFSMKRLDRRLSVLEICPSFIQYLRETAPSLFYQAPLDSISFRWKIPNQELLGGWTSPKSGIDIIKELRTDEICGFIGIHFPGREFLSSLAVANPGPYSPLCVVDAMHGFLSDHGENFGEHFACHIRHHAIKASERGCVLKYADKKTEEPLVLTGQEFFRLSPPRVIH</sequence>
<proteinExistence type="predicted"/>
<dbReference type="EMBL" id="MHLA01000017">
    <property type="protein sequence ID" value="OGY99318.1"/>
    <property type="molecule type" value="Genomic_DNA"/>
</dbReference>
<name>A0A1G2CD60_9BACT</name>
<dbReference type="AlphaFoldDB" id="A0A1G2CD60"/>
<dbReference type="STRING" id="1798650.A2945_05125"/>
<comment type="caution">
    <text evidence="1">The sequence shown here is derived from an EMBL/GenBank/DDBJ whole genome shotgun (WGS) entry which is preliminary data.</text>
</comment>
<evidence type="ECO:0000313" key="2">
    <source>
        <dbReference type="Proteomes" id="UP000178880"/>
    </source>
</evidence>